<dbReference type="RefSeq" id="WP_066471162.1">
    <property type="nucleotide sequence ID" value="NZ_BCNT01000001.1"/>
</dbReference>
<evidence type="ECO:0000313" key="1">
    <source>
        <dbReference type="EMBL" id="MFD2756389.1"/>
    </source>
</evidence>
<proteinExistence type="predicted"/>
<dbReference type="Pfam" id="PF06199">
    <property type="entry name" value="Phage_tail_2"/>
    <property type="match status" value="1"/>
</dbReference>
<reference evidence="2" key="1">
    <citation type="journal article" date="2019" name="Int. J. Syst. Evol. Microbiol.">
        <title>The Global Catalogue of Microorganisms (GCM) 10K type strain sequencing project: providing services to taxonomists for standard genome sequencing and annotation.</title>
        <authorList>
            <consortium name="The Broad Institute Genomics Platform"/>
            <consortium name="The Broad Institute Genome Sequencing Center for Infectious Disease"/>
            <person name="Wu L."/>
            <person name="Ma J."/>
        </authorList>
    </citation>
    <scope>NUCLEOTIDE SEQUENCE [LARGE SCALE GENOMIC DNA]</scope>
    <source>
        <strain evidence="2">TISTR 1906</strain>
    </source>
</reference>
<sequence>MGAHVGRDVKVEFALKDEATVPQDADYKILGMMRAKSINTSWDTVDTTADKSPNFTKTSLVTFKNVEFSGDGVSYDDEVHNQEALEAHVVSPPQDTGKQPKVWLRVTYPSGKKYTGPFIVSAWSNDSPYANEATWSISAQSNGDVVLTLPPVGP</sequence>
<dbReference type="InterPro" id="IPR011855">
    <property type="entry name" value="Phgtail_TP901_1"/>
</dbReference>
<accession>A0ABW5USM5</accession>
<keyword evidence="2" id="KW-1185">Reference proteome</keyword>
<dbReference type="Proteomes" id="UP001597463">
    <property type="component" value="Unassembled WGS sequence"/>
</dbReference>
<protein>
    <submittedName>
        <fullName evidence="1">Phage tail tube protein</fullName>
    </submittedName>
</protein>
<name>A0ABW5USM5_9BURK</name>
<comment type="caution">
    <text evidence="1">The sequence shown here is derived from an EMBL/GenBank/DDBJ whole genome shotgun (WGS) entry which is preliminary data.</text>
</comment>
<organism evidence="1 2">
    <name type="scientific">Comamonas terrae</name>
    <dbReference type="NCBI Taxonomy" id="673548"/>
    <lineage>
        <taxon>Bacteria</taxon>
        <taxon>Pseudomonadati</taxon>
        <taxon>Pseudomonadota</taxon>
        <taxon>Betaproteobacteria</taxon>
        <taxon>Burkholderiales</taxon>
        <taxon>Comamonadaceae</taxon>
        <taxon>Comamonas</taxon>
    </lineage>
</organism>
<dbReference type="NCBIfam" id="NF047353">
    <property type="entry name" value="tube_lmo2291"/>
    <property type="match status" value="1"/>
</dbReference>
<evidence type="ECO:0000313" key="2">
    <source>
        <dbReference type="Proteomes" id="UP001597463"/>
    </source>
</evidence>
<gene>
    <name evidence="1" type="ORF">ACFSW6_20130</name>
</gene>
<dbReference type="EMBL" id="JBHUMV010000011">
    <property type="protein sequence ID" value="MFD2756389.1"/>
    <property type="molecule type" value="Genomic_DNA"/>
</dbReference>